<dbReference type="EMBL" id="WJXW01000019">
    <property type="protein sequence ID" value="KAF9728630.1"/>
    <property type="molecule type" value="Genomic_DNA"/>
</dbReference>
<reference evidence="1" key="1">
    <citation type="journal article" date="2020" name="Mol. Plant Microbe Interact.">
        <title>Genome Sequence of the Biocontrol Agent Coniothyrium minitans strain Conio (IMI 134523).</title>
        <authorList>
            <person name="Patel D."/>
            <person name="Shittu T.A."/>
            <person name="Baroncelli R."/>
            <person name="Muthumeenakshi S."/>
            <person name="Osborne T.H."/>
            <person name="Janganan T.K."/>
            <person name="Sreenivasaprasad S."/>
        </authorList>
    </citation>
    <scope>NUCLEOTIDE SEQUENCE</scope>
    <source>
        <strain evidence="1">Conio</strain>
    </source>
</reference>
<name>A0A9P6G690_9PLEO</name>
<accession>A0A9P6G690</accession>
<comment type="caution">
    <text evidence="1">The sequence shown here is derived from an EMBL/GenBank/DDBJ whole genome shotgun (WGS) entry which is preliminary data.</text>
</comment>
<gene>
    <name evidence="1" type="ORF">PMIN01_13458</name>
</gene>
<proteinExistence type="predicted"/>
<dbReference type="Proteomes" id="UP000756921">
    <property type="component" value="Unassembled WGS sequence"/>
</dbReference>
<evidence type="ECO:0000313" key="1">
    <source>
        <dbReference type="EMBL" id="KAF9728630.1"/>
    </source>
</evidence>
<sequence>MFCKRYFEAADSLAIYLFKSALGLRAETAESTQLLRYTRHLVTVTYILARTISIDNVDNDPIEGIQSSRLLSRQAKSVLVPLQETILTCVLQNIERVSFSRNSKDCAVAFFCVILICMAFEDQQKTLLMVLDNHRDEMTEDCLQGPKNEFLADWKRVDELAGSVIQFFLQIQKGAPLKSLERFAYLMEENYELLVKKRDMFVYRKNMDASTLRLVSRFLLQVFKRSDPKDRTWKINWHFCMTPSGCALFKTIQHQTFRFCAAMRPGRAPPLHPAANQLQDLHQSDLEYGSASSELLMRIRTTPRPPLLLQIFWLFVFTMANSSAVSRPSSFPLIIGDGDIVPLEGGDYRITYMTAPHNGSIPALQGIQILESQTIEAKKHENGAEVVAIRISGKDMEEVKRRLNMQEEQGTPYIRDKLNN</sequence>
<keyword evidence="2" id="KW-1185">Reference proteome</keyword>
<evidence type="ECO:0000313" key="2">
    <source>
        <dbReference type="Proteomes" id="UP000756921"/>
    </source>
</evidence>
<protein>
    <submittedName>
        <fullName evidence="1">Uncharacterized protein</fullName>
    </submittedName>
</protein>
<dbReference type="AlphaFoldDB" id="A0A9P6G690"/>
<organism evidence="1 2">
    <name type="scientific">Paraphaeosphaeria minitans</name>
    <dbReference type="NCBI Taxonomy" id="565426"/>
    <lineage>
        <taxon>Eukaryota</taxon>
        <taxon>Fungi</taxon>
        <taxon>Dikarya</taxon>
        <taxon>Ascomycota</taxon>
        <taxon>Pezizomycotina</taxon>
        <taxon>Dothideomycetes</taxon>
        <taxon>Pleosporomycetidae</taxon>
        <taxon>Pleosporales</taxon>
        <taxon>Massarineae</taxon>
        <taxon>Didymosphaeriaceae</taxon>
        <taxon>Paraphaeosphaeria</taxon>
    </lineage>
</organism>